<accession>A0ABT9W2T3</accession>
<reference evidence="1 2" key="1">
    <citation type="submission" date="2023-07" db="EMBL/GenBank/DDBJ databases">
        <title>Genomic Encyclopedia of Type Strains, Phase IV (KMG-IV): sequencing the most valuable type-strain genomes for metagenomic binning, comparative biology and taxonomic classification.</title>
        <authorList>
            <person name="Goeker M."/>
        </authorList>
    </citation>
    <scope>NUCLEOTIDE SEQUENCE [LARGE SCALE GENOMIC DNA]</scope>
    <source>
        <strain evidence="1 2">DSM 12751</strain>
    </source>
</reference>
<evidence type="ECO:0000313" key="2">
    <source>
        <dbReference type="Proteomes" id="UP001235840"/>
    </source>
</evidence>
<protein>
    <recommendedName>
        <fullName evidence="3">DUF2515 domain-containing protein</fullName>
    </recommendedName>
</protein>
<comment type="caution">
    <text evidence="1">The sequence shown here is derived from an EMBL/GenBank/DDBJ whole genome shotgun (WGS) entry which is preliminary data.</text>
</comment>
<name>A0ABT9W2T3_9BACI</name>
<organism evidence="1 2">
    <name type="scientific">Caldalkalibacillus horti</name>
    <dbReference type="NCBI Taxonomy" id="77523"/>
    <lineage>
        <taxon>Bacteria</taxon>
        <taxon>Bacillati</taxon>
        <taxon>Bacillota</taxon>
        <taxon>Bacilli</taxon>
        <taxon>Bacillales</taxon>
        <taxon>Bacillaceae</taxon>
        <taxon>Caldalkalibacillus</taxon>
    </lineage>
</organism>
<evidence type="ECO:0000313" key="1">
    <source>
        <dbReference type="EMBL" id="MDQ0167553.1"/>
    </source>
</evidence>
<dbReference type="InterPro" id="IPR019658">
    <property type="entry name" value="DUF2515"/>
</dbReference>
<sequence length="444" mass="51949">MKKHNKSSLFNQYVRDLYGKLSTASLRAASTSANQQSVAHSFVADLKDEDKRLVQQIKDQTSLHNVNNVSRTKAYLSVYLQYPEIHWSLLAHAVSRNAGWNMTDLKGEMLPRLLTQKDSLFYFQLLERCNWLIFQDAYPQLLLYEESKRRNQALFHLLPHFHVSSFMQIVWPWFWKLSRQSASAYLSKLLAFALIHNEQNYIEHRVVQDSFYQSHVLHKFTFLLQSFLHFNHVYFPCASKQPSSVEHPSAGHQGIRVQSAPHRLAGAILRDFTQIKERIAVGKTLYTILFERVDVSKDIQSWLRQTNHTGSRSDYWPHLFTATQLDAIAYAPYHFHLKKNKLHAHMPLIFSPKLEQVWKDQTHNPAERGDWYKGDVKKSWFASKKDQPFDMTNECFFALNRIEAAIVVKEKLTPSSKIQWVGMKKRKEANTFSNKRVKGGRQER</sequence>
<dbReference type="RefSeq" id="WP_307396557.1">
    <property type="nucleotide sequence ID" value="NZ_BAAADK010000008.1"/>
</dbReference>
<dbReference type="Pfam" id="PF10720">
    <property type="entry name" value="DUF2515"/>
    <property type="match status" value="1"/>
</dbReference>
<evidence type="ECO:0008006" key="3">
    <source>
        <dbReference type="Google" id="ProtNLM"/>
    </source>
</evidence>
<dbReference type="EMBL" id="JAUSTY010000017">
    <property type="protein sequence ID" value="MDQ0167553.1"/>
    <property type="molecule type" value="Genomic_DNA"/>
</dbReference>
<gene>
    <name evidence="1" type="ORF">J2S11_003478</name>
</gene>
<dbReference type="Proteomes" id="UP001235840">
    <property type="component" value="Unassembled WGS sequence"/>
</dbReference>
<keyword evidence="2" id="KW-1185">Reference proteome</keyword>
<proteinExistence type="predicted"/>